<dbReference type="STRING" id="157687.HMPREF3180_00205"/>
<dbReference type="InterPro" id="IPR036162">
    <property type="entry name" value="Resolvase-like_N_sf"/>
</dbReference>
<evidence type="ECO:0000259" key="8">
    <source>
        <dbReference type="PROSITE" id="PS51736"/>
    </source>
</evidence>
<dbReference type="SMART" id="SM00857">
    <property type="entry name" value="Resolvase"/>
    <property type="match status" value="1"/>
</dbReference>
<dbReference type="PROSITE" id="PS00397">
    <property type="entry name" value="RECOMBINASES_1"/>
    <property type="match status" value="1"/>
</dbReference>
<dbReference type="InterPro" id="IPR006118">
    <property type="entry name" value="Recombinase_CS"/>
</dbReference>
<keyword evidence="10" id="KW-1185">Reference proteome</keyword>
<accession>A0A134AQI5</accession>
<dbReference type="EMBL" id="LSDD01000010">
    <property type="protein sequence ID" value="KXB69963.1"/>
    <property type="molecule type" value="Genomic_DNA"/>
</dbReference>
<evidence type="ECO:0000313" key="10">
    <source>
        <dbReference type="Proteomes" id="UP000070483"/>
    </source>
</evidence>
<feature type="domain" description="Resolvase/invertase-type recombinase catalytic" evidence="8">
    <location>
        <begin position="15"/>
        <end position="161"/>
    </location>
</feature>
<gene>
    <name evidence="9" type="ORF">HMPREF3180_00205</name>
</gene>
<dbReference type="InterPro" id="IPR006119">
    <property type="entry name" value="Resolv_N"/>
</dbReference>
<dbReference type="PANTHER" id="PTHR30461">
    <property type="entry name" value="DNA-INVERTASE FROM LAMBDOID PROPHAGE"/>
    <property type="match status" value="1"/>
</dbReference>
<reference evidence="10" key="1">
    <citation type="submission" date="2016-01" db="EMBL/GenBank/DDBJ databases">
        <authorList>
            <person name="Mitreva M."/>
            <person name="Pepin K.H."/>
            <person name="Mihindukulasuriya K.A."/>
            <person name="Fulton R."/>
            <person name="Fronick C."/>
            <person name="O'Laughlin M."/>
            <person name="Miner T."/>
            <person name="Herter B."/>
            <person name="Rosa B.A."/>
            <person name="Cordes M."/>
            <person name="Tomlinson C."/>
            <person name="Wollam A."/>
            <person name="Palsikar V.B."/>
            <person name="Mardis E.R."/>
            <person name="Wilson R.K."/>
        </authorList>
    </citation>
    <scope>NUCLEOTIDE SEQUENCE [LARGE SCALE GENOMIC DNA]</scope>
    <source>
        <strain evidence="10">KA00185</strain>
    </source>
</reference>
<evidence type="ECO:0000256" key="2">
    <source>
        <dbReference type="ARBA" id="ARBA00022908"/>
    </source>
</evidence>
<evidence type="ECO:0000256" key="1">
    <source>
        <dbReference type="ARBA" id="ARBA00009913"/>
    </source>
</evidence>
<dbReference type="SUPFAM" id="SSF53041">
    <property type="entry name" value="Resolvase-like"/>
    <property type="match status" value="1"/>
</dbReference>
<dbReference type="GO" id="GO:0000150">
    <property type="term" value="F:DNA strand exchange activity"/>
    <property type="evidence" value="ECO:0007669"/>
    <property type="project" value="InterPro"/>
</dbReference>
<dbReference type="GO" id="GO:0015074">
    <property type="term" value="P:DNA integration"/>
    <property type="evidence" value="ECO:0007669"/>
    <property type="project" value="UniProtKB-KW"/>
</dbReference>
<evidence type="ECO:0000256" key="4">
    <source>
        <dbReference type="ARBA" id="ARBA00023172"/>
    </source>
</evidence>
<keyword evidence="4" id="KW-0233">DNA recombination</keyword>
<dbReference type="CDD" id="cd03768">
    <property type="entry name" value="SR_ResInv"/>
    <property type="match status" value="1"/>
</dbReference>
<feature type="compositionally biased region" description="Basic and acidic residues" evidence="7">
    <location>
        <begin position="159"/>
        <end position="174"/>
    </location>
</feature>
<keyword evidence="3" id="KW-0238">DNA-binding</keyword>
<evidence type="ECO:0000313" key="9">
    <source>
        <dbReference type="EMBL" id="KXB69963.1"/>
    </source>
</evidence>
<evidence type="ECO:0000256" key="3">
    <source>
        <dbReference type="ARBA" id="ARBA00023125"/>
    </source>
</evidence>
<evidence type="ECO:0000256" key="5">
    <source>
        <dbReference type="PIRSR" id="PIRSR606118-50"/>
    </source>
</evidence>
<evidence type="ECO:0000256" key="6">
    <source>
        <dbReference type="PROSITE-ProRule" id="PRU10137"/>
    </source>
</evidence>
<comment type="caution">
    <text evidence="9">The sequence shown here is derived from an EMBL/GenBank/DDBJ whole genome shotgun (WGS) entry which is preliminary data.</text>
</comment>
<dbReference type="AlphaFoldDB" id="A0A134AQI5"/>
<proteinExistence type="inferred from homology"/>
<dbReference type="InterPro" id="IPR050639">
    <property type="entry name" value="SSR_resolvase"/>
</dbReference>
<dbReference type="Proteomes" id="UP000070483">
    <property type="component" value="Unassembled WGS sequence"/>
</dbReference>
<protein>
    <submittedName>
        <fullName evidence="9">Resolvase protein</fullName>
    </submittedName>
</protein>
<comment type="similarity">
    <text evidence="1">Belongs to the site-specific recombinase resolvase family.</text>
</comment>
<dbReference type="PATRIC" id="fig|157687.3.peg.208"/>
<organism evidence="9 10">
    <name type="scientific">Leptotrichia wadei</name>
    <dbReference type="NCBI Taxonomy" id="157687"/>
    <lineage>
        <taxon>Bacteria</taxon>
        <taxon>Fusobacteriati</taxon>
        <taxon>Fusobacteriota</taxon>
        <taxon>Fusobacteriia</taxon>
        <taxon>Fusobacteriales</taxon>
        <taxon>Leptotrichiaceae</taxon>
        <taxon>Leptotrichia</taxon>
    </lineage>
</organism>
<dbReference type="Pfam" id="PF00239">
    <property type="entry name" value="Resolvase"/>
    <property type="match status" value="1"/>
</dbReference>
<dbReference type="Gene3D" id="3.40.50.1390">
    <property type="entry name" value="Resolvase, N-terminal catalytic domain"/>
    <property type="match status" value="1"/>
</dbReference>
<dbReference type="PROSITE" id="PS51736">
    <property type="entry name" value="RECOMBINASES_3"/>
    <property type="match status" value="1"/>
</dbReference>
<evidence type="ECO:0000256" key="7">
    <source>
        <dbReference type="SAM" id="MobiDB-lite"/>
    </source>
</evidence>
<sequence length="231" mass="26821">MNKNGKIKIKGRKIMRYGYARVSTKEQDETRQVEALRNKGVQEIVIEKASGKNFIDRTEWQKLMAKIVVDDVIVVKSLDRLGRNNAEIKETFELLSKKQVYLEFLDNEILNTKKPTTEAEKLTQELLQPIVLHLLGYFAERERKLIKERQKEAYQQLETDAKGRKLSNKKTDKRGNKKVCGRPNAIENLTKEQKSAIKSWIKKDIKTNQCIQLTGLGRTTIFKIKKEMVSN</sequence>
<name>A0A134AQI5_9FUSO</name>
<feature type="region of interest" description="Disordered" evidence="7">
    <location>
        <begin position="157"/>
        <end position="181"/>
    </location>
</feature>
<keyword evidence="2" id="KW-0229">DNA integration</keyword>
<dbReference type="PANTHER" id="PTHR30461:SF26">
    <property type="entry name" value="RESOLVASE HOMOLOG YNEB"/>
    <property type="match status" value="1"/>
</dbReference>
<feature type="active site" description="O-(5'-phospho-DNA)-serine intermediate" evidence="5 6">
    <location>
        <position position="23"/>
    </location>
</feature>
<dbReference type="GO" id="GO:0003677">
    <property type="term" value="F:DNA binding"/>
    <property type="evidence" value="ECO:0007669"/>
    <property type="project" value="UniProtKB-KW"/>
</dbReference>